<reference evidence="1" key="2">
    <citation type="journal article" date="2024" name="Plant">
        <title>Genomic evolution and insights into agronomic trait innovations of Sesamum species.</title>
        <authorList>
            <person name="Miao H."/>
            <person name="Wang L."/>
            <person name="Qu L."/>
            <person name="Liu H."/>
            <person name="Sun Y."/>
            <person name="Le M."/>
            <person name="Wang Q."/>
            <person name="Wei S."/>
            <person name="Zheng Y."/>
            <person name="Lin W."/>
            <person name="Duan Y."/>
            <person name="Cao H."/>
            <person name="Xiong S."/>
            <person name="Wang X."/>
            <person name="Wei L."/>
            <person name="Li C."/>
            <person name="Ma Q."/>
            <person name="Ju M."/>
            <person name="Zhao R."/>
            <person name="Li G."/>
            <person name="Mu C."/>
            <person name="Tian Q."/>
            <person name="Mei H."/>
            <person name="Zhang T."/>
            <person name="Gao T."/>
            <person name="Zhang H."/>
        </authorList>
    </citation>
    <scope>NUCLEOTIDE SEQUENCE</scope>
    <source>
        <strain evidence="1">G01</strain>
    </source>
</reference>
<comment type="caution">
    <text evidence="1">The sequence shown here is derived from an EMBL/GenBank/DDBJ whole genome shotgun (WGS) entry which is preliminary data.</text>
</comment>
<gene>
    <name evidence="1" type="ORF">Sangu_0606100</name>
</gene>
<sequence>MRGEIEERLINEEYKIGRRTRPPFLYDLIFTTMRWSAACHVETVYGSGWGEDTQKSAGRERTYSVQKMKFGDTNHCGTRAQHLFNAWRPPR</sequence>
<protein>
    <submittedName>
        <fullName evidence="1">Histone-binding protein MSI1</fullName>
    </submittedName>
</protein>
<proteinExistence type="predicted"/>
<evidence type="ECO:0000313" key="1">
    <source>
        <dbReference type="EMBL" id="KAL0365085.1"/>
    </source>
</evidence>
<accession>A0AAW2QBK4</accession>
<name>A0AAW2QBK4_9LAMI</name>
<reference evidence="1" key="1">
    <citation type="submission" date="2020-06" db="EMBL/GenBank/DDBJ databases">
        <authorList>
            <person name="Li T."/>
            <person name="Hu X."/>
            <person name="Zhang T."/>
            <person name="Song X."/>
            <person name="Zhang H."/>
            <person name="Dai N."/>
            <person name="Sheng W."/>
            <person name="Hou X."/>
            <person name="Wei L."/>
        </authorList>
    </citation>
    <scope>NUCLEOTIDE SEQUENCE</scope>
    <source>
        <strain evidence="1">G01</strain>
        <tissue evidence="1">Leaf</tissue>
    </source>
</reference>
<organism evidence="1">
    <name type="scientific">Sesamum angustifolium</name>
    <dbReference type="NCBI Taxonomy" id="2727405"/>
    <lineage>
        <taxon>Eukaryota</taxon>
        <taxon>Viridiplantae</taxon>
        <taxon>Streptophyta</taxon>
        <taxon>Embryophyta</taxon>
        <taxon>Tracheophyta</taxon>
        <taxon>Spermatophyta</taxon>
        <taxon>Magnoliopsida</taxon>
        <taxon>eudicotyledons</taxon>
        <taxon>Gunneridae</taxon>
        <taxon>Pentapetalae</taxon>
        <taxon>asterids</taxon>
        <taxon>lamiids</taxon>
        <taxon>Lamiales</taxon>
        <taxon>Pedaliaceae</taxon>
        <taxon>Sesamum</taxon>
    </lineage>
</organism>
<dbReference type="AlphaFoldDB" id="A0AAW2QBK4"/>
<dbReference type="EMBL" id="JACGWK010000003">
    <property type="protein sequence ID" value="KAL0365085.1"/>
    <property type="molecule type" value="Genomic_DNA"/>
</dbReference>